<feature type="domain" description="GGDEF" evidence="1">
    <location>
        <begin position="14"/>
        <end position="142"/>
    </location>
</feature>
<keyword evidence="3" id="KW-1185">Reference proteome</keyword>
<dbReference type="PANTHER" id="PTHR46663:SF4">
    <property type="entry name" value="DIGUANYLATE CYCLASE DGCT-RELATED"/>
    <property type="match status" value="1"/>
</dbReference>
<organism evidence="2 3">
    <name type="scientific">Dactylosporangium sucinum</name>
    <dbReference type="NCBI Taxonomy" id="1424081"/>
    <lineage>
        <taxon>Bacteria</taxon>
        <taxon>Bacillati</taxon>
        <taxon>Actinomycetota</taxon>
        <taxon>Actinomycetes</taxon>
        <taxon>Micromonosporales</taxon>
        <taxon>Micromonosporaceae</taxon>
        <taxon>Dactylosporangium</taxon>
    </lineage>
</organism>
<accession>A0A917U3H9</accession>
<dbReference type="InterPro" id="IPR052163">
    <property type="entry name" value="DGC-Regulatory_Protein"/>
</dbReference>
<proteinExistence type="predicted"/>
<dbReference type="NCBIfam" id="TIGR00254">
    <property type="entry name" value="GGDEF"/>
    <property type="match status" value="1"/>
</dbReference>
<evidence type="ECO:0000313" key="2">
    <source>
        <dbReference type="EMBL" id="GGM55709.1"/>
    </source>
</evidence>
<evidence type="ECO:0000313" key="3">
    <source>
        <dbReference type="Proteomes" id="UP000642070"/>
    </source>
</evidence>
<dbReference type="InterPro" id="IPR029787">
    <property type="entry name" value="Nucleotide_cyclase"/>
</dbReference>
<comment type="caution">
    <text evidence="2">The sequence shown here is derived from an EMBL/GenBank/DDBJ whole genome shotgun (WGS) entry which is preliminary data.</text>
</comment>
<dbReference type="PANTHER" id="PTHR46663">
    <property type="entry name" value="DIGUANYLATE CYCLASE DGCT-RELATED"/>
    <property type="match status" value="1"/>
</dbReference>
<protein>
    <recommendedName>
        <fullName evidence="1">GGDEF domain-containing protein</fullName>
    </recommendedName>
</protein>
<reference evidence="2" key="2">
    <citation type="submission" date="2020-09" db="EMBL/GenBank/DDBJ databases">
        <authorList>
            <person name="Sun Q."/>
            <person name="Ohkuma M."/>
        </authorList>
    </citation>
    <scope>NUCLEOTIDE SEQUENCE</scope>
    <source>
        <strain evidence="2">JCM 19831</strain>
    </source>
</reference>
<dbReference type="AlphaFoldDB" id="A0A917U3H9"/>
<dbReference type="InterPro" id="IPR043128">
    <property type="entry name" value="Rev_trsase/Diguanyl_cyclase"/>
</dbReference>
<dbReference type="InterPro" id="IPR000160">
    <property type="entry name" value="GGDEF_dom"/>
</dbReference>
<dbReference type="RefSeq" id="WP_190253980.1">
    <property type="nucleotide sequence ID" value="NZ_BMPI01000038.1"/>
</dbReference>
<dbReference type="SMART" id="SM00267">
    <property type="entry name" value="GGDEF"/>
    <property type="match status" value="1"/>
</dbReference>
<dbReference type="CDD" id="cd01949">
    <property type="entry name" value="GGDEF"/>
    <property type="match status" value="1"/>
</dbReference>
<sequence length="142" mass="14580">MDAALRRQTAGSGRGPVVHCIDLDGFKPINDAHGHAAGDRLLVEIARRLRATAGPGDTVARLGGDEFVVLCEETAEDAGALAERLRRVIAEPVAVGPAVCAVTASVGTASADRIGQPTADALVAAADTAMYQRKAARRAALV</sequence>
<dbReference type="PROSITE" id="PS50887">
    <property type="entry name" value="GGDEF"/>
    <property type="match status" value="1"/>
</dbReference>
<name>A0A917U3H9_9ACTN</name>
<dbReference type="Gene3D" id="3.30.70.270">
    <property type="match status" value="1"/>
</dbReference>
<gene>
    <name evidence="2" type="ORF">GCM10007977_066750</name>
</gene>
<reference evidence="2" key="1">
    <citation type="journal article" date="2014" name="Int. J. Syst. Evol. Microbiol.">
        <title>Complete genome sequence of Corynebacterium casei LMG S-19264T (=DSM 44701T), isolated from a smear-ripened cheese.</title>
        <authorList>
            <consortium name="US DOE Joint Genome Institute (JGI-PGF)"/>
            <person name="Walter F."/>
            <person name="Albersmeier A."/>
            <person name="Kalinowski J."/>
            <person name="Ruckert C."/>
        </authorList>
    </citation>
    <scope>NUCLEOTIDE SEQUENCE</scope>
    <source>
        <strain evidence="2">JCM 19831</strain>
    </source>
</reference>
<dbReference type="Proteomes" id="UP000642070">
    <property type="component" value="Unassembled WGS sequence"/>
</dbReference>
<dbReference type="SUPFAM" id="SSF55073">
    <property type="entry name" value="Nucleotide cyclase"/>
    <property type="match status" value="1"/>
</dbReference>
<dbReference type="EMBL" id="BMPI01000038">
    <property type="protein sequence ID" value="GGM55709.1"/>
    <property type="molecule type" value="Genomic_DNA"/>
</dbReference>
<dbReference type="Pfam" id="PF00990">
    <property type="entry name" value="GGDEF"/>
    <property type="match status" value="1"/>
</dbReference>
<evidence type="ECO:0000259" key="1">
    <source>
        <dbReference type="PROSITE" id="PS50887"/>
    </source>
</evidence>